<dbReference type="InterPro" id="IPR014001">
    <property type="entry name" value="Helicase_ATP-bd"/>
</dbReference>
<evidence type="ECO:0000256" key="1">
    <source>
        <dbReference type="ARBA" id="ARBA00022741"/>
    </source>
</evidence>
<feature type="domain" description="Helicase ATP-binding" evidence="8">
    <location>
        <begin position="388"/>
        <end position="662"/>
    </location>
</feature>
<keyword evidence="4 6" id="KW-0067">ATP-binding</keyword>
<dbReference type="PROSITE" id="PS51192">
    <property type="entry name" value="HELICASE_ATP_BIND_1"/>
    <property type="match status" value="1"/>
</dbReference>
<evidence type="ECO:0000313" key="11">
    <source>
        <dbReference type="EMBL" id="RDW25112.1"/>
    </source>
</evidence>
<dbReference type="InterPro" id="IPR001650">
    <property type="entry name" value="Helicase_C-like"/>
</dbReference>
<feature type="compositionally biased region" description="Gly residues" evidence="7">
    <location>
        <begin position="13"/>
        <end position="27"/>
    </location>
</feature>
<dbReference type="SUPFAM" id="SSF52540">
    <property type="entry name" value="P-loop containing nucleoside triphosphate hydrolases"/>
    <property type="match status" value="2"/>
</dbReference>
<dbReference type="InterPro" id="IPR000629">
    <property type="entry name" value="RNA-helicase_DEAD-box_CS"/>
</dbReference>
<dbReference type="AlphaFoldDB" id="A0A1H6QAT1"/>
<dbReference type="GeneID" id="2906531"/>
<reference evidence="10 12" key="1">
    <citation type="journal article" date="2016" name="PLoS ONE">
        <title>Sequence Assembly of Yarrowia lipolytica Strain W29/CLIB89 Shows Transposable Element Diversity.</title>
        <authorList>
            <person name="Magnan C."/>
            <person name="Yu J."/>
            <person name="Chang I."/>
            <person name="Jahn E."/>
            <person name="Kanomata Y."/>
            <person name="Wu J."/>
            <person name="Zeller M."/>
            <person name="Oakes M."/>
            <person name="Baldi P."/>
            <person name="Sandmeyer S."/>
        </authorList>
    </citation>
    <scope>NUCLEOTIDE SEQUENCE [LARGE SCALE GENOMIC DNA]</scope>
    <source>
        <strain evidence="10">CLIB89</strain>
        <strain evidence="12">CLIB89(W29)</strain>
    </source>
</reference>
<evidence type="ECO:0000259" key="8">
    <source>
        <dbReference type="PROSITE" id="PS51192"/>
    </source>
</evidence>
<comment type="function">
    <text evidence="6">RNA helicase.</text>
</comment>
<evidence type="ECO:0000256" key="5">
    <source>
        <dbReference type="ARBA" id="ARBA00022884"/>
    </source>
</evidence>
<feature type="region of interest" description="Disordered" evidence="7">
    <location>
        <begin position="1"/>
        <end position="52"/>
    </location>
</feature>
<proteinExistence type="inferred from homology"/>
<dbReference type="GO" id="GO:0003723">
    <property type="term" value="F:RNA binding"/>
    <property type="evidence" value="ECO:0007669"/>
    <property type="project" value="UniProtKB-UniRule"/>
</dbReference>
<comment type="similarity">
    <text evidence="6">Belongs to the DEAD box helicase family.</text>
</comment>
<dbReference type="CDD" id="cd18787">
    <property type="entry name" value="SF2_C_DEAD"/>
    <property type="match status" value="1"/>
</dbReference>
<comment type="domain">
    <text evidence="6">The Q motif is unique to and characteristic of the DEAD box family of RNA helicases and controls ATP binding and hydrolysis.</text>
</comment>
<dbReference type="PROSITE" id="PS00039">
    <property type="entry name" value="DEAD_ATP_HELICASE"/>
    <property type="match status" value="1"/>
</dbReference>
<evidence type="ECO:0000259" key="9">
    <source>
        <dbReference type="PROSITE" id="PS51194"/>
    </source>
</evidence>
<accession>A0A1H6QAT1</accession>
<dbReference type="SMART" id="SM00490">
    <property type="entry name" value="HELICc"/>
    <property type="match status" value="1"/>
</dbReference>
<dbReference type="Proteomes" id="UP000182444">
    <property type="component" value="Chromosome 1A"/>
</dbReference>
<keyword evidence="1 6" id="KW-0547">Nucleotide-binding</keyword>
<dbReference type="Pfam" id="PF00271">
    <property type="entry name" value="Helicase_C"/>
    <property type="match status" value="1"/>
</dbReference>
<dbReference type="KEGG" id="yli:2906531"/>
<dbReference type="GO" id="GO:0005524">
    <property type="term" value="F:ATP binding"/>
    <property type="evidence" value="ECO:0007669"/>
    <property type="project" value="UniProtKB-UniRule"/>
</dbReference>
<feature type="region of interest" description="Disordered" evidence="7">
    <location>
        <begin position="64"/>
        <end position="235"/>
    </location>
</feature>
<feature type="compositionally biased region" description="Basic residues" evidence="7">
    <location>
        <begin position="1"/>
        <end position="12"/>
    </location>
</feature>
<evidence type="ECO:0000256" key="7">
    <source>
        <dbReference type="SAM" id="MobiDB-lite"/>
    </source>
</evidence>
<dbReference type="EC" id="3.6.4.13" evidence="6"/>
<evidence type="ECO:0000256" key="6">
    <source>
        <dbReference type="RuleBase" id="RU365068"/>
    </source>
</evidence>
<feature type="region of interest" description="Disordered" evidence="7">
    <location>
        <begin position="277"/>
        <end position="339"/>
    </location>
</feature>
<evidence type="ECO:0000313" key="12">
    <source>
        <dbReference type="Proteomes" id="UP000182444"/>
    </source>
</evidence>
<feature type="compositionally biased region" description="Acidic residues" evidence="7">
    <location>
        <begin position="205"/>
        <end position="219"/>
    </location>
</feature>
<dbReference type="GO" id="GO:0003724">
    <property type="term" value="F:RNA helicase activity"/>
    <property type="evidence" value="ECO:0007669"/>
    <property type="project" value="UniProtKB-EC"/>
</dbReference>
<feature type="compositionally biased region" description="Acidic residues" evidence="7">
    <location>
        <begin position="458"/>
        <end position="473"/>
    </location>
</feature>
<evidence type="ECO:0000313" key="10">
    <source>
        <dbReference type="EMBL" id="AOW00268.1"/>
    </source>
</evidence>
<keyword evidence="3 6" id="KW-0347">Helicase</keyword>
<comment type="catalytic activity">
    <reaction evidence="6">
        <text>ATP + H2O = ADP + phosphate + H(+)</text>
        <dbReference type="Rhea" id="RHEA:13065"/>
        <dbReference type="ChEBI" id="CHEBI:15377"/>
        <dbReference type="ChEBI" id="CHEBI:15378"/>
        <dbReference type="ChEBI" id="CHEBI:30616"/>
        <dbReference type="ChEBI" id="CHEBI:43474"/>
        <dbReference type="ChEBI" id="CHEBI:456216"/>
        <dbReference type="EC" id="3.6.4.13"/>
    </reaction>
</comment>
<dbReference type="EMBL" id="KZ859012">
    <property type="protein sequence ID" value="RDW25112.1"/>
    <property type="molecule type" value="Genomic_DNA"/>
</dbReference>
<feature type="compositionally biased region" description="Basic and acidic residues" evidence="7">
    <location>
        <begin position="474"/>
        <end position="497"/>
    </location>
</feature>
<organism evidence="10 12">
    <name type="scientific">Yarrowia lipolytica</name>
    <name type="common">Candida lipolytica</name>
    <dbReference type="NCBI Taxonomy" id="4952"/>
    <lineage>
        <taxon>Eukaryota</taxon>
        <taxon>Fungi</taxon>
        <taxon>Dikarya</taxon>
        <taxon>Ascomycota</taxon>
        <taxon>Saccharomycotina</taxon>
        <taxon>Dipodascomycetes</taxon>
        <taxon>Dipodascales</taxon>
        <taxon>Dipodascales incertae sedis</taxon>
        <taxon>Yarrowia</taxon>
    </lineage>
</organism>
<evidence type="ECO:0000256" key="3">
    <source>
        <dbReference type="ARBA" id="ARBA00022806"/>
    </source>
</evidence>
<feature type="compositionally biased region" description="Basic and acidic residues" evidence="7">
    <location>
        <begin position="280"/>
        <end position="325"/>
    </location>
</feature>
<dbReference type="EMBL" id="CP017553">
    <property type="protein sequence ID" value="AOW00268.1"/>
    <property type="molecule type" value="Genomic_DNA"/>
</dbReference>
<dbReference type="GO" id="GO:0016787">
    <property type="term" value="F:hydrolase activity"/>
    <property type="evidence" value="ECO:0007669"/>
    <property type="project" value="UniProtKB-KW"/>
</dbReference>
<reference evidence="11 13" key="2">
    <citation type="submission" date="2018-07" db="EMBL/GenBank/DDBJ databases">
        <title>Draft Genome Assemblies for Five Robust Yarrowia lipolytica Strains Exhibiting High Lipid Production and Pentose Sugar Utilization and Sugar Alcohol Secretion from Undetoxified Lignocellulosic Biomass Hydrolysates.</title>
        <authorList>
            <consortium name="DOE Joint Genome Institute"/>
            <person name="Walker C."/>
            <person name="Ryu S."/>
            <person name="Na H."/>
            <person name="Zane M."/>
            <person name="LaButti K."/>
            <person name="Lipzen A."/>
            <person name="Haridas S."/>
            <person name="Barry K."/>
            <person name="Grigoriev I.V."/>
            <person name="Quarterman J."/>
            <person name="Slininger P."/>
            <person name="Dien B."/>
            <person name="Trinh C.T."/>
        </authorList>
    </citation>
    <scope>NUCLEOTIDE SEQUENCE [LARGE SCALE GENOMIC DNA]</scope>
    <source>
        <strain evidence="11 13">YB392</strain>
    </source>
</reference>
<dbReference type="VEuPathDB" id="FungiDB:YALI0_A04939g"/>
<feature type="domain" description="Helicase C-terminal" evidence="9">
    <location>
        <begin position="709"/>
        <end position="857"/>
    </location>
</feature>
<dbReference type="PROSITE" id="PS51194">
    <property type="entry name" value="HELICASE_CTER"/>
    <property type="match status" value="1"/>
</dbReference>
<dbReference type="eggNOG" id="KOG0347">
    <property type="taxonomic scope" value="Eukaryota"/>
</dbReference>
<feature type="compositionally biased region" description="Basic and acidic residues" evidence="7">
    <location>
        <begin position="90"/>
        <end position="145"/>
    </location>
</feature>
<protein>
    <recommendedName>
        <fullName evidence="6">ATP-dependent RNA helicase</fullName>
        <ecNumber evidence="6">3.6.4.13</ecNumber>
    </recommendedName>
</protein>
<keyword evidence="5 6" id="KW-0694">RNA-binding</keyword>
<dbReference type="InterPro" id="IPR027417">
    <property type="entry name" value="P-loop_NTPase"/>
</dbReference>
<feature type="compositionally biased region" description="Basic and acidic residues" evidence="7">
    <location>
        <begin position="424"/>
        <end position="440"/>
    </location>
</feature>
<feature type="region of interest" description="Disordered" evidence="7">
    <location>
        <begin position="424"/>
        <end position="516"/>
    </location>
</feature>
<dbReference type="PANTHER" id="PTHR24031">
    <property type="entry name" value="RNA HELICASE"/>
    <property type="match status" value="1"/>
</dbReference>
<sequence length="998" mass="110976">MAIKQNAKKGGKPGKPGGKPPGGGKPAGGKKVFRKIKNGFVEPRKAKAAKGTTVAAMDIVSAADLSASESEDENKLKDFAKFDDDEEEKEDKGGKAEKDVKKDVQKDVKKDVQKDVQKDVKKSVKKDVQKAGKKDTQKDVKKADAKTNSAIEGFAQATKGEEAEVSVPAKEVNKAAKKEDKDVKKDTKTKDTVKTKVKAAVLPESDAEMDNWSDAEFSDGGETIDLPAPGTKPLDINKMNWKKVELGDKKMDFEGFYGLEELDGVDIVVNNGLPTFVVGEKPEKKNSKKETKKAEVKKDKSGDASEPAKKKAKVAKDGKDGKEVAKTQPKQNSKKKAEGNAFEALNSVPDDIHLPDWTLNGEQLNYSLIQGLYALGYKSPTEIQKKSIPPILAGDDVIGKASTGSGKTLAYGLPILHRFLEAEKSDKKEEVEEEVPEKCTTKPRPKKVTKMTGQEEKKDDEEEEERFDMYDEAPEPRFDISDRPADLPVLDKEREDRENEVEMDEETEKVERDMSSVKPPQAIVFAPTRELAHQITDHLNAVSQFCPISGPRVMALTGGLSIMKQRRLMKWNPAIVVATPGRFHEFITDTDGMVDVFKRTKTVVMDEADRMLQDGHYEDLDKALDLIGRGKVAKRQTCVFSATFQKSLMFKLDKKRKQRTGLATDQETIRFLVSKMKFRQFHPTFVDANPAEVVARQVLESIVECGAMEKDQYLYYFLLTYPGKSIIFVNSIDSVKRLTPMLQNLELPAVQLHSNMIQKARMRSLERFRDNKNGILVATDVAARGLDIPNVHHVVHYHLPRTADVYVHRSGRTARAGNEGVSVLLCSPDEASGPLRKLRAALSRDNALAKLKPLSMNYDVLAQIKPRVELAKELADSVLDSTQVGKQDSWLKEAAEDLGVDFSDFENDTHDHKSHVRTKLGNNSKKGMKVMSKDQMARTRKELEKLLSKPLGRHSSKYITSTNGINLAKMVLDGKSHDKIMGVAPQTAGETLRKKRKN</sequence>
<name>A0A1H6QAT1_YARLL</name>
<dbReference type="Pfam" id="PF00270">
    <property type="entry name" value="DEAD"/>
    <property type="match status" value="1"/>
</dbReference>
<dbReference type="Proteomes" id="UP000256601">
    <property type="component" value="Unassembled WGS sequence"/>
</dbReference>
<feature type="compositionally biased region" description="Basic and acidic residues" evidence="7">
    <location>
        <begin position="171"/>
        <end position="194"/>
    </location>
</feature>
<evidence type="ECO:0000256" key="2">
    <source>
        <dbReference type="ARBA" id="ARBA00022801"/>
    </source>
</evidence>
<dbReference type="VEuPathDB" id="FungiDB:YALI1_A05052g"/>
<dbReference type="Gene3D" id="3.40.50.300">
    <property type="entry name" value="P-loop containing nucleotide triphosphate hydrolases"/>
    <property type="match status" value="2"/>
</dbReference>
<dbReference type="InterPro" id="IPR011545">
    <property type="entry name" value="DEAD/DEAH_box_helicase_dom"/>
</dbReference>
<gene>
    <name evidence="11" type="ORF">B0I71DRAFT_133154</name>
    <name evidence="10" type="ORF">YALI1_A05052g</name>
</gene>
<dbReference type="OMA" id="ANDESYQ"/>
<evidence type="ECO:0000256" key="4">
    <source>
        <dbReference type="ARBA" id="ARBA00022840"/>
    </source>
</evidence>
<evidence type="ECO:0000313" key="13">
    <source>
        <dbReference type="Proteomes" id="UP000256601"/>
    </source>
</evidence>
<keyword evidence="2 6" id="KW-0378">Hydrolase</keyword>
<dbReference type="SMART" id="SM00487">
    <property type="entry name" value="DEXDc"/>
    <property type="match status" value="1"/>
</dbReference>
<feature type="compositionally biased region" description="Acidic residues" evidence="7">
    <location>
        <begin position="498"/>
        <end position="508"/>
    </location>
</feature>
<feature type="compositionally biased region" description="Basic and acidic residues" evidence="7">
    <location>
        <begin position="73"/>
        <end position="82"/>
    </location>
</feature>